<dbReference type="InterPro" id="IPR017568">
    <property type="entry name" value="3-oxoacyl-ACP_synth-2"/>
</dbReference>
<evidence type="ECO:0000259" key="22">
    <source>
        <dbReference type="PROSITE" id="PS52004"/>
    </source>
</evidence>
<dbReference type="PROSITE" id="PS52004">
    <property type="entry name" value="KS3_2"/>
    <property type="match status" value="1"/>
</dbReference>
<dbReference type="SUPFAM" id="SSF53901">
    <property type="entry name" value="Thiolase-like"/>
    <property type="match status" value="2"/>
</dbReference>
<dbReference type="InterPro" id="IPR014031">
    <property type="entry name" value="Ketoacyl_synth_C"/>
</dbReference>
<evidence type="ECO:0000256" key="11">
    <source>
        <dbReference type="ARBA" id="ARBA00022692"/>
    </source>
</evidence>
<evidence type="ECO:0000256" key="6">
    <source>
        <dbReference type="ARBA" id="ARBA00022458"/>
    </source>
</evidence>
<comment type="function">
    <text evidence="18">Proposed to synthesize NOD factor fatty acyl chain. Involved in the synthesis of a highly unsaturated fatty acid moiety, which forms part of a lipo-oligosaccharide that is responsible for host specificity.</text>
</comment>
<evidence type="ECO:0000313" key="23">
    <source>
        <dbReference type="EMBL" id="RAZ80053.1"/>
    </source>
</evidence>
<dbReference type="InterPro" id="IPR000794">
    <property type="entry name" value="Beta-ketoacyl_synthase"/>
</dbReference>
<evidence type="ECO:0000256" key="19">
    <source>
        <dbReference type="PIRNR" id="PIRNR000447"/>
    </source>
</evidence>
<dbReference type="PROSITE" id="PS00606">
    <property type="entry name" value="KS3_1"/>
    <property type="match status" value="1"/>
</dbReference>
<evidence type="ECO:0000256" key="20">
    <source>
        <dbReference type="PIRSR" id="PIRSR000447-1"/>
    </source>
</evidence>
<evidence type="ECO:0000256" key="12">
    <source>
        <dbReference type="ARBA" id="ARBA00022832"/>
    </source>
</evidence>
<keyword evidence="12" id="KW-0276">Fatty acid metabolism</keyword>
<dbReference type="GO" id="GO:0004315">
    <property type="term" value="F:3-oxoacyl-[acyl-carrier-protein] synthase activity"/>
    <property type="evidence" value="ECO:0007669"/>
    <property type="project" value="UniProtKB-UniRule"/>
</dbReference>
<evidence type="ECO:0000256" key="8">
    <source>
        <dbReference type="ARBA" id="ARBA00022516"/>
    </source>
</evidence>
<evidence type="ECO:0000256" key="10">
    <source>
        <dbReference type="ARBA" id="ARBA00022679"/>
    </source>
</evidence>
<dbReference type="AlphaFoldDB" id="A0A330GZX2"/>
<evidence type="ECO:0000256" key="17">
    <source>
        <dbReference type="ARBA" id="ARBA00023315"/>
    </source>
</evidence>
<keyword evidence="10 19" id="KW-0808">Transferase</keyword>
<dbReference type="Gene3D" id="3.40.47.10">
    <property type="match status" value="2"/>
</dbReference>
<dbReference type="SMART" id="SM00825">
    <property type="entry name" value="PKS_KS"/>
    <property type="match status" value="1"/>
</dbReference>
<dbReference type="OrthoDB" id="9808669at2"/>
<dbReference type="UniPathway" id="UPA00094"/>
<organism evidence="23 24">
    <name type="scientific">Mesorhizobium atlanticum</name>
    <dbReference type="NCBI Taxonomy" id="2233532"/>
    <lineage>
        <taxon>Bacteria</taxon>
        <taxon>Pseudomonadati</taxon>
        <taxon>Pseudomonadota</taxon>
        <taxon>Alphaproteobacteria</taxon>
        <taxon>Hyphomicrobiales</taxon>
        <taxon>Phyllobacteriaceae</taxon>
        <taxon>Mesorhizobium</taxon>
    </lineage>
</organism>
<dbReference type="RefSeq" id="WP_112125619.1">
    <property type="nucleotide sequence ID" value="NZ_QMBQ01000001.1"/>
</dbReference>
<evidence type="ECO:0000256" key="4">
    <source>
        <dbReference type="ARBA" id="ARBA00012356"/>
    </source>
</evidence>
<keyword evidence="11" id="KW-0812">Transmembrane</keyword>
<dbReference type="FunFam" id="3.40.47.10:FF:000024">
    <property type="entry name" value="3-oxoacyl-[acyl-carrier-protein] synthase, mitochondrial"/>
    <property type="match status" value="1"/>
</dbReference>
<evidence type="ECO:0000256" key="9">
    <source>
        <dbReference type="ARBA" id="ARBA00022519"/>
    </source>
</evidence>
<dbReference type="NCBIfam" id="NF005589">
    <property type="entry name" value="PRK07314.1"/>
    <property type="match status" value="1"/>
</dbReference>
<keyword evidence="8 19" id="KW-0444">Lipid biosynthesis</keyword>
<keyword evidence="6" id="KW-0536">Nodulation</keyword>
<keyword evidence="7" id="KW-1003">Cell membrane</keyword>
<comment type="catalytic activity">
    <reaction evidence="19">
        <text>(9Z)-hexadecenoyl-[ACP] + malonyl-[ACP] + H(+) = 3-oxo-(11Z)-octadecenoyl-[ACP] + holo-[ACP] + CO2</text>
        <dbReference type="Rhea" id="RHEA:55040"/>
        <dbReference type="Rhea" id="RHEA-COMP:9623"/>
        <dbReference type="Rhea" id="RHEA-COMP:9685"/>
        <dbReference type="Rhea" id="RHEA-COMP:10800"/>
        <dbReference type="Rhea" id="RHEA-COMP:14074"/>
        <dbReference type="ChEBI" id="CHEBI:15378"/>
        <dbReference type="ChEBI" id="CHEBI:16526"/>
        <dbReference type="ChEBI" id="CHEBI:64479"/>
        <dbReference type="ChEBI" id="CHEBI:78449"/>
        <dbReference type="ChEBI" id="CHEBI:83989"/>
        <dbReference type="ChEBI" id="CHEBI:138538"/>
        <dbReference type="EC" id="2.3.1.179"/>
    </reaction>
</comment>
<comment type="function">
    <text evidence="19">Involved in the type II fatty acid elongation cycle. Catalyzes the elongation of a wide range of acyl-ACP by the addition of two carbons from malonyl-ACP to an acyl acceptor. Can efficiently catalyze the conversion of palmitoleoyl-ACP (cis-hexadec-9-enoyl-ACP) to cis-vaccenoyl-ACP (cis-octadec-11-enoyl-ACP), an essential step in the thermal regulation of fatty acid composition.</text>
</comment>
<accession>A0A330GZX2</accession>
<proteinExistence type="inferred from homology"/>
<keyword evidence="9" id="KW-0997">Cell inner membrane</keyword>
<name>A0A330GZX2_9HYPH</name>
<evidence type="ECO:0000313" key="24">
    <source>
        <dbReference type="Proteomes" id="UP000251956"/>
    </source>
</evidence>
<keyword evidence="14" id="KW-0443">Lipid metabolism</keyword>
<evidence type="ECO:0000256" key="3">
    <source>
        <dbReference type="ARBA" id="ARBA00008467"/>
    </source>
</evidence>
<dbReference type="InterPro" id="IPR014030">
    <property type="entry name" value="Ketoacyl_synth_N"/>
</dbReference>
<evidence type="ECO:0000256" key="5">
    <source>
        <dbReference type="ARBA" id="ARBA00014657"/>
    </source>
</evidence>
<dbReference type="NCBIfam" id="TIGR03150">
    <property type="entry name" value="fabF"/>
    <property type="match status" value="1"/>
</dbReference>
<evidence type="ECO:0000256" key="18">
    <source>
        <dbReference type="ARBA" id="ARBA00037576"/>
    </source>
</evidence>
<keyword evidence="24" id="KW-1185">Reference proteome</keyword>
<reference evidence="23 24" key="2">
    <citation type="submission" date="2018-07" db="EMBL/GenBank/DDBJ databases">
        <title>Diversity of Mesorhizobium strains in Brazil.</title>
        <authorList>
            <person name="Helene L.C.F."/>
            <person name="Dall'Agnol R."/>
            <person name="Delamuta J.R.M."/>
            <person name="Hungria M."/>
        </authorList>
    </citation>
    <scope>NUCLEOTIDE SEQUENCE [LARGE SCALE GENOMIC DNA]</scope>
    <source>
        <strain evidence="23 24">CNPSo 3140</strain>
    </source>
</reference>
<evidence type="ECO:0000256" key="21">
    <source>
        <dbReference type="RuleBase" id="RU003694"/>
    </source>
</evidence>
<dbReference type="PANTHER" id="PTHR11712">
    <property type="entry name" value="POLYKETIDE SYNTHASE-RELATED"/>
    <property type="match status" value="1"/>
</dbReference>
<evidence type="ECO:0000256" key="16">
    <source>
        <dbReference type="ARBA" id="ARBA00023160"/>
    </source>
</evidence>
<dbReference type="Pfam" id="PF02801">
    <property type="entry name" value="Ketoacyl-synt_C"/>
    <property type="match status" value="1"/>
</dbReference>
<comment type="caution">
    <text evidence="23">The sequence shown here is derived from an EMBL/GenBank/DDBJ whole genome shotgun (WGS) entry which is preliminary data.</text>
</comment>
<dbReference type="InterPro" id="IPR020841">
    <property type="entry name" value="PKS_Beta-ketoAc_synthase_dom"/>
</dbReference>
<protein>
    <recommendedName>
        <fullName evidence="5 19">3-oxoacyl-[acyl-carrier-protein] synthase 2</fullName>
        <ecNumber evidence="4 19">2.3.1.179</ecNumber>
    </recommendedName>
</protein>
<dbReference type="Pfam" id="PF00109">
    <property type="entry name" value="ketoacyl-synt"/>
    <property type="match status" value="1"/>
</dbReference>
<evidence type="ECO:0000256" key="7">
    <source>
        <dbReference type="ARBA" id="ARBA00022475"/>
    </source>
</evidence>
<gene>
    <name evidence="23" type="primary">fabF</name>
    <name evidence="23" type="ORF">DPM35_01790</name>
</gene>
<feature type="domain" description="Ketosynthase family 3 (KS3)" evidence="22">
    <location>
        <begin position="1"/>
        <end position="417"/>
    </location>
</feature>
<dbReference type="FunFam" id="3.40.47.10:FF:000015">
    <property type="entry name" value="3-oxoacyl-[acyl-carrier-protein] synthase, mitochondrial"/>
    <property type="match status" value="1"/>
</dbReference>
<keyword evidence="17 19" id="KW-0012">Acyltransferase</keyword>
<comment type="similarity">
    <text evidence="3 19 21">Belongs to the thiolase-like superfamily. Beta-ketoacyl-ACP synthases family.</text>
</comment>
<dbReference type="PIRSF" id="PIRSF000447">
    <property type="entry name" value="KAS_II"/>
    <property type="match status" value="1"/>
</dbReference>
<dbReference type="EC" id="2.3.1.179" evidence="4 19"/>
<dbReference type="GO" id="GO:0005886">
    <property type="term" value="C:plasma membrane"/>
    <property type="evidence" value="ECO:0007669"/>
    <property type="project" value="UniProtKB-SubCell"/>
</dbReference>
<feature type="active site" description="For beta-ketoacyl synthase activity" evidence="20">
    <location>
        <position position="170"/>
    </location>
</feature>
<dbReference type="InterPro" id="IPR018201">
    <property type="entry name" value="Ketoacyl_synth_AS"/>
</dbReference>
<evidence type="ECO:0000256" key="14">
    <source>
        <dbReference type="ARBA" id="ARBA00023098"/>
    </source>
</evidence>
<comment type="pathway">
    <text evidence="2 19">Lipid metabolism; fatty acid biosynthesis.</text>
</comment>
<reference evidence="24" key="1">
    <citation type="submission" date="2018-06" db="EMBL/GenBank/DDBJ databases">
        <authorList>
            <person name="Helene L.C."/>
            <person name="Dall'Agnol R."/>
            <person name="Delamuta J.R."/>
            <person name="Hungria M."/>
        </authorList>
    </citation>
    <scope>NUCLEOTIDE SEQUENCE [LARGE SCALE GENOMIC DNA]</scope>
    <source>
        <strain evidence="24">CNPSo 3140</strain>
    </source>
</reference>
<dbReference type="CDD" id="cd00834">
    <property type="entry name" value="KAS_I_II"/>
    <property type="match status" value="1"/>
</dbReference>
<dbReference type="NCBIfam" id="NF004970">
    <property type="entry name" value="PRK06333.1"/>
    <property type="match status" value="1"/>
</dbReference>
<dbReference type="Proteomes" id="UP000251956">
    <property type="component" value="Unassembled WGS sequence"/>
</dbReference>
<dbReference type="GO" id="GO:0006633">
    <property type="term" value="P:fatty acid biosynthetic process"/>
    <property type="evidence" value="ECO:0007669"/>
    <property type="project" value="UniProtKB-UniRule"/>
</dbReference>
<dbReference type="PANTHER" id="PTHR11712:SF352">
    <property type="entry name" value="3-OXOACYL-[ACYL-CARRIER-PROTEIN] SYNTHASE"/>
    <property type="match status" value="1"/>
</dbReference>
<comment type="catalytic activity">
    <reaction evidence="19">
        <text>a fatty acyl-[ACP] + malonyl-[ACP] + H(+) = a 3-oxoacyl-[ACP] + holo-[ACP] + CO2</text>
        <dbReference type="Rhea" id="RHEA:22836"/>
        <dbReference type="Rhea" id="RHEA-COMP:9623"/>
        <dbReference type="Rhea" id="RHEA-COMP:9685"/>
        <dbReference type="Rhea" id="RHEA-COMP:9916"/>
        <dbReference type="Rhea" id="RHEA-COMP:14125"/>
        <dbReference type="ChEBI" id="CHEBI:15378"/>
        <dbReference type="ChEBI" id="CHEBI:16526"/>
        <dbReference type="ChEBI" id="CHEBI:64479"/>
        <dbReference type="ChEBI" id="CHEBI:78449"/>
        <dbReference type="ChEBI" id="CHEBI:78776"/>
        <dbReference type="ChEBI" id="CHEBI:138651"/>
    </reaction>
</comment>
<keyword evidence="13" id="KW-1133">Transmembrane helix</keyword>
<comment type="subcellular location">
    <subcellularLocation>
        <location evidence="1">Cell inner membrane</location>
    </subcellularLocation>
</comment>
<evidence type="ECO:0000256" key="1">
    <source>
        <dbReference type="ARBA" id="ARBA00004533"/>
    </source>
</evidence>
<dbReference type="InterPro" id="IPR016039">
    <property type="entry name" value="Thiolase-like"/>
</dbReference>
<keyword evidence="16 19" id="KW-0275">Fatty acid biosynthesis</keyword>
<evidence type="ECO:0000256" key="2">
    <source>
        <dbReference type="ARBA" id="ARBA00005194"/>
    </source>
</evidence>
<keyword evidence="15" id="KW-0472">Membrane</keyword>
<evidence type="ECO:0000256" key="13">
    <source>
        <dbReference type="ARBA" id="ARBA00022989"/>
    </source>
</evidence>
<dbReference type="EMBL" id="QMBQ01000001">
    <property type="protein sequence ID" value="RAZ80053.1"/>
    <property type="molecule type" value="Genomic_DNA"/>
</dbReference>
<sequence>MRRVVVTGLGLLSPFGMGVEHSWRELLSGRSACRRVTEFEVDDLACKIAHIIPRGDGSNGTFNPEAVLEPKELRKIGDFILYGIAAADEALADSGWKPETHEDQCATGVLIGSGIGGIDGIAENAMILKDRGPRRISPFFIPGQIINLVSGQVSIRHGLKGPNHAVVTACSTGAHAIGDAARLIMWGDADVMVAGGAEAPVTRLSIAGFAACRALSTDRNDTPETASRPYDRDRDGFVMGEGAGVVVLEELEHAKARGAKIYAEVTGYGLTGDAYHITAPAEDGDGAFRCMTAALNRAKLSPADVDYINAHGTSTMADTIELGAVERLVGNAASKISMSSTKSSVGHLLGAAGAAEAIFSILAIRDNIAPATINLDNPERETAIDLVPNKPRQRQIDVALSNSFGFGGTNASLVFQRYNG</sequence>
<evidence type="ECO:0000256" key="15">
    <source>
        <dbReference type="ARBA" id="ARBA00023136"/>
    </source>
</evidence>